<reference evidence="1" key="1">
    <citation type="submission" date="2020-12" db="EMBL/GenBank/DDBJ databases">
        <title>Metabolic potential, ecology and presence of endohyphal bacteria is reflected in genomic diversity of Mucoromycotina.</title>
        <authorList>
            <person name="Muszewska A."/>
            <person name="Okrasinska A."/>
            <person name="Steczkiewicz K."/>
            <person name="Drgas O."/>
            <person name="Orlowska M."/>
            <person name="Perlinska-Lenart U."/>
            <person name="Aleksandrzak-Piekarczyk T."/>
            <person name="Szatraj K."/>
            <person name="Zielenkiewicz U."/>
            <person name="Pilsyk S."/>
            <person name="Malc E."/>
            <person name="Mieczkowski P."/>
            <person name="Kruszewska J.S."/>
            <person name="Biernat P."/>
            <person name="Pawlowska J."/>
        </authorList>
    </citation>
    <scope>NUCLEOTIDE SEQUENCE</scope>
    <source>
        <strain evidence="1">WA0000017839</strain>
    </source>
</reference>
<evidence type="ECO:0000313" key="1">
    <source>
        <dbReference type="EMBL" id="KAG2210570.1"/>
    </source>
</evidence>
<dbReference type="Proteomes" id="UP000603453">
    <property type="component" value="Unassembled WGS sequence"/>
</dbReference>
<gene>
    <name evidence="1" type="ORF">INT47_002512</name>
</gene>
<name>A0A8H7RHM2_9FUNG</name>
<evidence type="ECO:0000313" key="2">
    <source>
        <dbReference type="Proteomes" id="UP000603453"/>
    </source>
</evidence>
<accession>A0A8H7RHM2</accession>
<comment type="caution">
    <text evidence="1">The sequence shown here is derived from an EMBL/GenBank/DDBJ whole genome shotgun (WGS) entry which is preliminary data.</text>
</comment>
<keyword evidence="2" id="KW-1185">Reference proteome</keyword>
<dbReference type="AlphaFoldDB" id="A0A8H7RHM2"/>
<dbReference type="OrthoDB" id="2344405at2759"/>
<protein>
    <submittedName>
        <fullName evidence="1">Uncharacterized protein</fullName>
    </submittedName>
</protein>
<dbReference type="EMBL" id="JAEPRD010000011">
    <property type="protein sequence ID" value="KAG2210570.1"/>
    <property type="molecule type" value="Genomic_DNA"/>
</dbReference>
<organism evidence="1 2">
    <name type="scientific">Mucor saturninus</name>
    <dbReference type="NCBI Taxonomy" id="64648"/>
    <lineage>
        <taxon>Eukaryota</taxon>
        <taxon>Fungi</taxon>
        <taxon>Fungi incertae sedis</taxon>
        <taxon>Mucoromycota</taxon>
        <taxon>Mucoromycotina</taxon>
        <taxon>Mucoromycetes</taxon>
        <taxon>Mucorales</taxon>
        <taxon>Mucorineae</taxon>
        <taxon>Mucoraceae</taxon>
        <taxon>Mucor</taxon>
    </lineage>
</organism>
<proteinExistence type="predicted"/>
<sequence length="344" mass="39857">MNSPTIKQPNISTTFPYCDCSTQEDHDSNSSPCRSADHWRYAISNIRKSLFNSSSCAIPSPSSHLMQYERELRKSRNSQPLTQYQEGRFGQPLYNFNSDPLASQDIFEYRISRSEHLILRLLQFFAMHGNTHSYVRISPGIFLVQKYEECRTEFPSPRTISNALDFFGQNCAPIDTLTFSDLYNSIMQQRTKPRLLSNTFIPYTYTLGVRFTNPYKKMRDVLVRGNIPLWCQTLFITECVRLLPIEQGMTLKGILPFAKDVEFTFGSLQFDDPYPDLLIMFERFAMELSDPHMMYEVPPNELCRWKNRQLNILDGVLYCEIPDETAMLVTNLADAWATSQGMNI</sequence>